<keyword evidence="2" id="KW-0479">Metal-binding</keyword>
<dbReference type="InterPro" id="IPR024654">
    <property type="entry name" value="Calcineurin-like_PHP_lpxH"/>
</dbReference>
<reference evidence="4 5" key="1">
    <citation type="journal article" date="2017" name="Int. J. Syst. Evol. Microbiol.">
        <title>Desulfovibrio senegalensis sp. nov., a mesophilic sulfate reducer isolated from marine sediment.</title>
        <authorList>
            <person name="Thioye A."/>
            <person name="Gam Z.B.A."/>
            <person name="Mbengue M."/>
            <person name="Cayol J.L."/>
            <person name="Joseph-Bartoli M."/>
            <person name="Toure-Kane C."/>
            <person name="Labat M."/>
        </authorList>
    </citation>
    <scope>NUCLEOTIDE SEQUENCE [LARGE SCALE GENOMIC DNA]</scope>
    <source>
        <strain evidence="4 5">DSM 101509</strain>
    </source>
</reference>
<name>A0A6N6N5S9_9BACT</name>
<evidence type="ECO:0000256" key="2">
    <source>
        <dbReference type="RuleBase" id="RU362039"/>
    </source>
</evidence>
<protein>
    <recommendedName>
        <fullName evidence="2">Phosphoesterase</fullName>
        <ecNumber evidence="2">3.1.4.-</ecNumber>
    </recommendedName>
</protein>
<dbReference type="RefSeq" id="WP_151149425.1">
    <property type="nucleotide sequence ID" value="NZ_WAIE01000001.1"/>
</dbReference>
<comment type="caution">
    <text evidence="4">The sequence shown here is derived from an EMBL/GenBank/DDBJ whole genome shotgun (WGS) entry which is preliminary data.</text>
</comment>
<keyword evidence="4" id="KW-0378">Hydrolase</keyword>
<evidence type="ECO:0000313" key="4">
    <source>
        <dbReference type="EMBL" id="KAB1443101.1"/>
    </source>
</evidence>
<proteinExistence type="inferred from homology"/>
<dbReference type="EC" id="3.1.4.-" evidence="2"/>
<evidence type="ECO:0000256" key="1">
    <source>
        <dbReference type="ARBA" id="ARBA00008950"/>
    </source>
</evidence>
<dbReference type="InterPro" id="IPR029052">
    <property type="entry name" value="Metallo-depent_PP-like"/>
</dbReference>
<organism evidence="4 5">
    <name type="scientific">Pseudodesulfovibrio senegalensis</name>
    <dbReference type="NCBI Taxonomy" id="1721087"/>
    <lineage>
        <taxon>Bacteria</taxon>
        <taxon>Pseudomonadati</taxon>
        <taxon>Thermodesulfobacteriota</taxon>
        <taxon>Desulfovibrionia</taxon>
        <taxon>Desulfovibrionales</taxon>
        <taxon>Desulfovibrionaceae</taxon>
    </lineage>
</organism>
<comment type="cofactor">
    <cofactor evidence="2">
        <name>a divalent metal cation</name>
        <dbReference type="ChEBI" id="CHEBI:60240"/>
    </cofactor>
</comment>
<dbReference type="GO" id="GO:0016787">
    <property type="term" value="F:hydrolase activity"/>
    <property type="evidence" value="ECO:0007669"/>
    <property type="project" value="UniProtKB-UniRule"/>
</dbReference>
<dbReference type="Gene3D" id="3.60.21.10">
    <property type="match status" value="1"/>
</dbReference>
<gene>
    <name evidence="4" type="ORF">F8A88_02220</name>
</gene>
<evidence type="ECO:0000259" key="3">
    <source>
        <dbReference type="Pfam" id="PF12850"/>
    </source>
</evidence>
<feature type="domain" description="Calcineurin-like phosphoesterase" evidence="3">
    <location>
        <begin position="1"/>
        <end position="160"/>
    </location>
</feature>
<dbReference type="AlphaFoldDB" id="A0A6N6N5S9"/>
<dbReference type="SUPFAM" id="SSF56300">
    <property type="entry name" value="Metallo-dependent phosphatases"/>
    <property type="match status" value="1"/>
</dbReference>
<dbReference type="Proteomes" id="UP000438699">
    <property type="component" value="Unassembled WGS sequence"/>
</dbReference>
<keyword evidence="5" id="KW-1185">Reference proteome</keyword>
<dbReference type="EMBL" id="WAIE01000001">
    <property type="protein sequence ID" value="KAB1443101.1"/>
    <property type="molecule type" value="Genomic_DNA"/>
</dbReference>
<dbReference type="GO" id="GO:0046872">
    <property type="term" value="F:metal ion binding"/>
    <property type="evidence" value="ECO:0007669"/>
    <property type="project" value="UniProtKB-KW"/>
</dbReference>
<dbReference type="OrthoDB" id="9800565at2"/>
<dbReference type="NCBIfam" id="TIGR00040">
    <property type="entry name" value="yfcE"/>
    <property type="match status" value="1"/>
</dbReference>
<sequence>MKILFIGDLHGNAPRTRQLLDIADTANVDMIALLGDILYHGPRNPLTEGYDPKATAQMLNRYKQKIVSVRGNCDSEVDQTLLEFPMTCDFAWLVADGKRMFLTHGHLWSPSNLPPLMPGDVFASGHVHFPSARVENGIHIWNPGCPCLPKEGSVAGYGLYENGVFRAMDMDGNTVLEDRLFPATMTEQKTA</sequence>
<dbReference type="Pfam" id="PF12850">
    <property type="entry name" value="Metallophos_2"/>
    <property type="match status" value="1"/>
</dbReference>
<evidence type="ECO:0000313" key="5">
    <source>
        <dbReference type="Proteomes" id="UP000438699"/>
    </source>
</evidence>
<accession>A0A6N6N5S9</accession>
<dbReference type="NCBIfam" id="NF006988">
    <property type="entry name" value="PRK09453.1"/>
    <property type="match status" value="1"/>
</dbReference>
<dbReference type="InterPro" id="IPR000979">
    <property type="entry name" value="Phosphodiesterase_MJ0936/Vps29"/>
</dbReference>
<comment type="similarity">
    <text evidence="1 2">Belongs to the metallophosphoesterase superfamily. YfcE family.</text>
</comment>